<keyword evidence="2 6" id="KW-0808">Transferase</keyword>
<evidence type="ECO:0000256" key="2">
    <source>
        <dbReference type="ARBA" id="ARBA00022679"/>
    </source>
</evidence>
<keyword evidence="7" id="KW-1185">Reference proteome</keyword>
<dbReference type="RefSeq" id="WP_343886495.1">
    <property type="nucleotide sequence ID" value="NZ_BAAAKI010000016.1"/>
</dbReference>
<sequence length="218" mass="23554">MSEHACHDHWHQHDAPRIAFDPHSVEHWDERYSGEQVWSGNPNQALVDEVSGLAPGRALDVGCGEGADAVWLARRGWQVTALDISSNAVERTLAAAGDLPVTGVVGSFSDAAVEGPFDLVSCMYPVIPLAGGMAWPKLSGLVAPGGALVFVHHVLDPEQQRSHGFDPDEFLSTQQVVSVLAADEGWRIETDEERQRSVTEGRGAGHTRDHVVRATRLS</sequence>
<accession>A0ABW1X1L6</accession>
<dbReference type="PANTHER" id="PTHR43464:SF19">
    <property type="entry name" value="UBIQUINONE BIOSYNTHESIS O-METHYLTRANSFERASE, MITOCHONDRIAL"/>
    <property type="match status" value="1"/>
</dbReference>
<feature type="domain" description="Methyltransferase" evidence="5">
    <location>
        <begin position="59"/>
        <end position="125"/>
    </location>
</feature>
<organism evidence="6 7">
    <name type="scientific">Luteococcus sanguinis</name>
    <dbReference type="NCBI Taxonomy" id="174038"/>
    <lineage>
        <taxon>Bacteria</taxon>
        <taxon>Bacillati</taxon>
        <taxon>Actinomycetota</taxon>
        <taxon>Actinomycetes</taxon>
        <taxon>Propionibacteriales</taxon>
        <taxon>Propionibacteriaceae</taxon>
        <taxon>Luteococcus</taxon>
    </lineage>
</organism>
<dbReference type="CDD" id="cd02440">
    <property type="entry name" value="AdoMet_MTases"/>
    <property type="match status" value="1"/>
</dbReference>
<comment type="caution">
    <text evidence="6">The sequence shown here is derived from an EMBL/GenBank/DDBJ whole genome shotgun (WGS) entry which is preliminary data.</text>
</comment>
<keyword evidence="1 6" id="KW-0489">Methyltransferase</keyword>
<dbReference type="EC" id="2.1.1.64" evidence="6"/>
<keyword evidence="3" id="KW-0949">S-adenosyl-L-methionine</keyword>
<evidence type="ECO:0000256" key="3">
    <source>
        <dbReference type="ARBA" id="ARBA00022691"/>
    </source>
</evidence>
<dbReference type="Pfam" id="PF13649">
    <property type="entry name" value="Methyltransf_25"/>
    <property type="match status" value="1"/>
</dbReference>
<dbReference type="InterPro" id="IPR029063">
    <property type="entry name" value="SAM-dependent_MTases_sf"/>
</dbReference>
<dbReference type="PANTHER" id="PTHR43464">
    <property type="entry name" value="METHYLTRANSFERASE"/>
    <property type="match status" value="1"/>
</dbReference>
<dbReference type="EMBL" id="JBHSUA010000019">
    <property type="protein sequence ID" value="MFC6397250.1"/>
    <property type="molecule type" value="Genomic_DNA"/>
</dbReference>
<dbReference type="InterPro" id="IPR041698">
    <property type="entry name" value="Methyltransf_25"/>
</dbReference>
<dbReference type="GO" id="GO:0032259">
    <property type="term" value="P:methylation"/>
    <property type="evidence" value="ECO:0007669"/>
    <property type="project" value="UniProtKB-KW"/>
</dbReference>
<feature type="region of interest" description="Disordered" evidence="4">
    <location>
        <begin position="190"/>
        <end position="218"/>
    </location>
</feature>
<protein>
    <submittedName>
        <fullName evidence="6">Class I SAM-dependent methyltransferase</fullName>
        <ecNumber evidence="6">2.1.1.222</ecNumber>
        <ecNumber evidence="6">2.1.1.64</ecNumber>
    </submittedName>
</protein>
<feature type="compositionally biased region" description="Basic and acidic residues" evidence="4">
    <location>
        <begin position="190"/>
        <end position="199"/>
    </location>
</feature>
<gene>
    <name evidence="6" type="ORF">ACFP57_09695</name>
</gene>
<reference evidence="7" key="1">
    <citation type="journal article" date="2019" name="Int. J. Syst. Evol. Microbiol.">
        <title>The Global Catalogue of Microorganisms (GCM) 10K type strain sequencing project: providing services to taxonomists for standard genome sequencing and annotation.</title>
        <authorList>
            <consortium name="The Broad Institute Genomics Platform"/>
            <consortium name="The Broad Institute Genome Sequencing Center for Infectious Disease"/>
            <person name="Wu L."/>
            <person name="Ma J."/>
        </authorList>
    </citation>
    <scope>NUCLEOTIDE SEQUENCE [LARGE SCALE GENOMIC DNA]</scope>
    <source>
        <strain evidence="7">CGMCC 1.15277</strain>
    </source>
</reference>
<dbReference type="EC" id="2.1.1.222" evidence="6"/>
<proteinExistence type="predicted"/>
<dbReference type="GO" id="GO:0061542">
    <property type="term" value="F:3-demethylubiquinol 3-O-methyltransferase activity"/>
    <property type="evidence" value="ECO:0007669"/>
    <property type="project" value="UniProtKB-EC"/>
</dbReference>
<evidence type="ECO:0000313" key="6">
    <source>
        <dbReference type="EMBL" id="MFC6397250.1"/>
    </source>
</evidence>
<evidence type="ECO:0000313" key="7">
    <source>
        <dbReference type="Proteomes" id="UP001596266"/>
    </source>
</evidence>
<dbReference type="Gene3D" id="3.40.50.150">
    <property type="entry name" value="Vaccinia Virus protein VP39"/>
    <property type="match status" value="1"/>
</dbReference>
<name>A0ABW1X1L6_9ACTN</name>
<evidence type="ECO:0000259" key="5">
    <source>
        <dbReference type="Pfam" id="PF13649"/>
    </source>
</evidence>
<dbReference type="GO" id="GO:0102208">
    <property type="term" value="F:2-polyprenyl-6-hydroxyphenol methylase activity"/>
    <property type="evidence" value="ECO:0007669"/>
    <property type="project" value="UniProtKB-EC"/>
</dbReference>
<evidence type="ECO:0000256" key="4">
    <source>
        <dbReference type="SAM" id="MobiDB-lite"/>
    </source>
</evidence>
<evidence type="ECO:0000256" key="1">
    <source>
        <dbReference type="ARBA" id="ARBA00022603"/>
    </source>
</evidence>
<dbReference type="SUPFAM" id="SSF53335">
    <property type="entry name" value="S-adenosyl-L-methionine-dependent methyltransferases"/>
    <property type="match status" value="1"/>
</dbReference>
<dbReference type="Proteomes" id="UP001596266">
    <property type="component" value="Unassembled WGS sequence"/>
</dbReference>